<accession>A0A857N4I4</accession>
<dbReference type="Gene3D" id="1.10.10.10">
    <property type="entry name" value="Winged helix-like DNA-binding domain superfamily/Winged helix DNA-binding domain"/>
    <property type="match status" value="1"/>
</dbReference>
<evidence type="ECO:0000256" key="2">
    <source>
        <dbReference type="ARBA" id="ARBA00022491"/>
    </source>
</evidence>
<dbReference type="GO" id="GO:0008270">
    <property type="term" value="F:zinc ion binding"/>
    <property type="evidence" value="ECO:0007669"/>
    <property type="project" value="TreeGrafter"/>
</dbReference>
<dbReference type="AlphaFoldDB" id="A0A857N4I4"/>
<feature type="binding site" evidence="7">
    <location>
        <position position="135"/>
    </location>
    <ligand>
        <name>Zn(2+)</name>
        <dbReference type="ChEBI" id="CHEBI:29105"/>
    </ligand>
</feature>
<evidence type="ECO:0000313" key="9">
    <source>
        <dbReference type="EMBL" id="QHO63125.1"/>
    </source>
</evidence>
<keyword evidence="8" id="KW-0408">Iron</keyword>
<dbReference type="InterPro" id="IPR036388">
    <property type="entry name" value="WH-like_DNA-bd_sf"/>
</dbReference>
<evidence type="ECO:0000256" key="7">
    <source>
        <dbReference type="PIRSR" id="PIRSR602481-1"/>
    </source>
</evidence>
<evidence type="ECO:0000256" key="8">
    <source>
        <dbReference type="PIRSR" id="PIRSR602481-2"/>
    </source>
</evidence>
<dbReference type="CDD" id="cd07153">
    <property type="entry name" value="Fur_like"/>
    <property type="match status" value="1"/>
</dbReference>
<gene>
    <name evidence="9" type="ORF">MICH65_0144</name>
</gene>
<dbReference type="GO" id="GO:1900376">
    <property type="term" value="P:regulation of secondary metabolite biosynthetic process"/>
    <property type="evidence" value="ECO:0007669"/>
    <property type="project" value="TreeGrafter"/>
</dbReference>
<dbReference type="SUPFAM" id="SSF46785">
    <property type="entry name" value="Winged helix' DNA-binding domain"/>
    <property type="match status" value="1"/>
</dbReference>
<dbReference type="PANTHER" id="PTHR33202">
    <property type="entry name" value="ZINC UPTAKE REGULATION PROTEIN"/>
    <property type="match status" value="1"/>
</dbReference>
<dbReference type="GO" id="GO:0000976">
    <property type="term" value="F:transcription cis-regulatory region binding"/>
    <property type="evidence" value="ECO:0007669"/>
    <property type="project" value="TreeGrafter"/>
</dbReference>
<feature type="binding site" evidence="7">
    <location>
        <position position="95"/>
    </location>
    <ligand>
        <name>Zn(2+)</name>
        <dbReference type="ChEBI" id="CHEBI:29105"/>
    </ligand>
</feature>
<feature type="binding site" evidence="7">
    <location>
        <position position="132"/>
    </location>
    <ligand>
        <name>Zn(2+)</name>
        <dbReference type="ChEBI" id="CHEBI:29105"/>
    </ligand>
</feature>
<keyword evidence="6" id="KW-0804">Transcription</keyword>
<evidence type="ECO:0000256" key="1">
    <source>
        <dbReference type="ARBA" id="ARBA00007957"/>
    </source>
</evidence>
<reference evidence="10" key="1">
    <citation type="journal article" date="2020" name="Microorganisms">
        <title>Complete Genome of a Member of a New Bacterial Lineage in the Microgenomates Group Reveals an Unusual Nucleotide Composition Disparity Between Two Strands of DNA and Limited Metabolic Potential.</title>
        <authorList>
            <person name="Kadnikov V.V."/>
            <person name="Mardanov A.V."/>
            <person name="Beletsky A.V."/>
            <person name="Karnachuk O.V."/>
            <person name="Ravin N.V."/>
        </authorList>
    </citation>
    <scope>NUCLEOTIDE SEQUENCE [LARGE SCALE GENOMIC DNA]</scope>
</reference>
<dbReference type="RefSeq" id="WP_161931523.1">
    <property type="nucleotide sequence ID" value="NZ_CP047901.1"/>
</dbReference>
<evidence type="ECO:0000256" key="6">
    <source>
        <dbReference type="ARBA" id="ARBA00023163"/>
    </source>
</evidence>
<dbReference type="InterPro" id="IPR043135">
    <property type="entry name" value="Fur_C"/>
</dbReference>
<proteinExistence type="inferred from homology"/>
<feature type="binding site" evidence="7">
    <location>
        <position position="92"/>
    </location>
    <ligand>
        <name>Zn(2+)</name>
        <dbReference type="ChEBI" id="CHEBI:29105"/>
    </ligand>
</feature>
<evidence type="ECO:0000256" key="3">
    <source>
        <dbReference type="ARBA" id="ARBA00022833"/>
    </source>
</evidence>
<organism evidence="9 10">
    <name type="scientific">Candidatus Chazhemtobacterium aquaticus</name>
    <dbReference type="NCBI Taxonomy" id="2715735"/>
    <lineage>
        <taxon>Bacteria</taxon>
        <taxon>Candidatus Chazhemtobacteraceae</taxon>
        <taxon>Candidatus Chazhemtobacterium</taxon>
    </lineage>
</organism>
<comment type="cofactor">
    <cofactor evidence="7">
        <name>Zn(2+)</name>
        <dbReference type="ChEBI" id="CHEBI:29105"/>
    </cofactor>
    <text evidence="7">Binds 1 zinc ion per subunit.</text>
</comment>
<dbReference type="EMBL" id="CP047901">
    <property type="protein sequence ID" value="QHO63125.1"/>
    <property type="molecule type" value="Genomic_DNA"/>
</dbReference>
<dbReference type="Pfam" id="PF01475">
    <property type="entry name" value="FUR"/>
    <property type="match status" value="1"/>
</dbReference>
<dbReference type="PANTHER" id="PTHR33202:SF7">
    <property type="entry name" value="FERRIC UPTAKE REGULATION PROTEIN"/>
    <property type="match status" value="1"/>
</dbReference>
<dbReference type="KEGG" id="caqa:MICH65_0144"/>
<evidence type="ECO:0000256" key="4">
    <source>
        <dbReference type="ARBA" id="ARBA00023015"/>
    </source>
</evidence>
<sequence>MEGALKKIRSSGGRITKARRGLIRVFEEADKPLSVKEIRRSLGEIGVKTSMTTVYREINFMVKNGLVKEVNLYPEEKMYESAYLVHHHHLVCEKCGRVEGVGGCRLAEIEQEMYRKRGFRVTRHSLEFYGLCVECNQGVGLMT</sequence>
<keyword evidence="4" id="KW-0805">Transcription regulation</keyword>
<dbReference type="Proteomes" id="UP000463983">
    <property type="component" value="Chromosome"/>
</dbReference>
<keyword evidence="5" id="KW-0238">DNA-binding</keyword>
<dbReference type="GO" id="GO:0045892">
    <property type="term" value="P:negative regulation of DNA-templated transcription"/>
    <property type="evidence" value="ECO:0007669"/>
    <property type="project" value="TreeGrafter"/>
</dbReference>
<comment type="cofactor">
    <cofactor evidence="8">
        <name>Mn(2+)</name>
        <dbReference type="ChEBI" id="CHEBI:29035"/>
    </cofactor>
    <cofactor evidence="8">
        <name>Fe(2+)</name>
        <dbReference type="ChEBI" id="CHEBI:29033"/>
    </cofactor>
    <text evidence="8">Binds 1 Mn(2+) or Fe(2+) ion per subunit.</text>
</comment>
<protein>
    <recommendedName>
        <fullName evidence="11">Transcriptional repressor</fullName>
    </recommendedName>
</protein>
<comment type="similarity">
    <text evidence="1">Belongs to the Fur family.</text>
</comment>
<dbReference type="GO" id="GO:0003700">
    <property type="term" value="F:DNA-binding transcription factor activity"/>
    <property type="evidence" value="ECO:0007669"/>
    <property type="project" value="InterPro"/>
</dbReference>
<dbReference type="InterPro" id="IPR036390">
    <property type="entry name" value="WH_DNA-bd_sf"/>
</dbReference>
<dbReference type="InterPro" id="IPR002481">
    <property type="entry name" value="FUR"/>
</dbReference>
<evidence type="ECO:0000313" key="10">
    <source>
        <dbReference type="Proteomes" id="UP000463983"/>
    </source>
</evidence>
<dbReference type="Gene3D" id="3.30.1490.190">
    <property type="match status" value="1"/>
</dbReference>
<keyword evidence="10" id="KW-1185">Reference proteome</keyword>
<feature type="binding site" evidence="8">
    <location>
        <position position="86"/>
    </location>
    <ligand>
        <name>Fe cation</name>
        <dbReference type="ChEBI" id="CHEBI:24875"/>
    </ligand>
</feature>
<keyword evidence="3 7" id="KW-0862">Zinc</keyword>
<keyword evidence="2" id="KW-0678">Repressor</keyword>
<evidence type="ECO:0000256" key="5">
    <source>
        <dbReference type="ARBA" id="ARBA00023125"/>
    </source>
</evidence>
<keyword evidence="7" id="KW-0479">Metal-binding</keyword>
<evidence type="ECO:0008006" key="11">
    <source>
        <dbReference type="Google" id="ProtNLM"/>
    </source>
</evidence>
<name>A0A857N4I4_9BACT</name>
<feature type="binding site" evidence="8">
    <location>
        <position position="124"/>
    </location>
    <ligand>
        <name>Fe cation</name>
        <dbReference type="ChEBI" id="CHEBI:24875"/>
    </ligand>
</feature>